<dbReference type="Gene3D" id="3.40.570.10">
    <property type="entry name" value="Extracellular Endonuclease, subunit A"/>
    <property type="match status" value="1"/>
</dbReference>
<dbReference type="InterPro" id="IPR002591">
    <property type="entry name" value="Phosphodiest/P_Trfase"/>
</dbReference>
<evidence type="ECO:0000313" key="5">
    <source>
        <dbReference type="Proteomes" id="UP000271162"/>
    </source>
</evidence>
<dbReference type="Pfam" id="PF01663">
    <property type="entry name" value="Phosphodiest"/>
    <property type="match status" value="1"/>
</dbReference>
<dbReference type="PANTHER" id="PTHR10151">
    <property type="entry name" value="ECTONUCLEOTIDE PYROPHOSPHATASE/PHOSPHODIESTERASE"/>
    <property type="match status" value="1"/>
</dbReference>
<evidence type="ECO:0000313" key="6">
    <source>
        <dbReference type="WBParaSite" id="NBR_0001255401-mRNA-1"/>
    </source>
</evidence>
<dbReference type="InterPro" id="IPR044929">
    <property type="entry name" value="DNA/RNA_non-sp_Endonuclease_sf"/>
</dbReference>
<dbReference type="STRING" id="27835.A0A158R0U3"/>
<evidence type="ECO:0000256" key="1">
    <source>
        <dbReference type="ARBA" id="ARBA00022801"/>
    </source>
</evidence>
<gene>
    <name evidence="4" type="ORF">NBR_LOCUS12555</name>
</gene>
<dbReference type="GO" id="GO:0031674">
    <property type="term" value="C:I band"/>
    <property type="evidence" value="ECO:0007669"/>
    <property type="project" value="TreeGrafter"/>
</dbReference>
<organism evidence="6">
    <name type="scientific">Nippostrongylus brasiliensis</name>
    <name type="common">Rat hookworm</name>
    <dbReference type="NCBI Taxonomy" id="27835"/>
    <lineage>
        <taxon>Eukaryota</taxon>
        <taxon>Metazoa</taxon>
        <taxon>Ecdysozoa</taxon>
        <taxon>Nematoda</taxon>
        <taxon>Chromadorea</taxon>
        <taxon>Rhabditida</taxon>
        <taxon>Rhabditina</taxon>
        <taxon>Rhabditomorpha</taxon>
        <taxon>Strongyloidea</taxon>
        <taxon>Heligmosomidae</taxon>
        <taxon>Nippostrongylus</taxon>
    </lineage>
</organism>
<reference evidence="6" key="1">
    <citation type="submission" date="2016-04" db="UniProtKB">
        <authorList>
            <consortium name="WormBaseParasite"/>
        </authorList>
    </citation>
    <scope>IDENTIFICATION</scope>
</reference>
<dbReference type="InterPro" id="IPR017850">
    <property type="entry name" value="Alkaline_phosphatase_core_sf"/>
</dbReference>
<dbReference type="EMBL" id="UYSL01020790">
    <property type="protein sequence ID" value="VDL76144.1"/>
    <property type="molecule type" value="Genomic_DNA"/>
</dbReference>
<dbReference type="GO" id="GO:0055120">
    <property type="term" value="C:striated muscle dense body"/>
    <property type="evidence" value="ECO:0007669"/>
    <property type="project" value="TreeGrafter"/>
</dbReference>
<dbReference type="GO" id="GO:0003676">
    <property type="term" value="F:nucleic acid binding"/>
    <property type="evidence" value="ECO:0007669"/>
    <property type="project" value="InterPro"/>
</dbReference>
<evidence type="ECO:0000259" key="3">
    <source>
        <dbReference type="SMART" id="SM00477"/>
    </source>
</evidence>
<dbReference type="GO" id="GO:0016529">
    <property type="term" value="C:sarcoplasmic reticulum"/>
    <property type="evidence" value="ECO:0007669"/>
    <property type="project" value="TreeGrafter"/>
</dbReference>
<evidence type="ECO:0000313" key="4">
    <source>
        <dbReference type="EMBL" id="VDL76144.1"/>
    </source>
</evidence>
<dbReference type="Proteomes" id="UP000271162">
    <property type="component" value="Unassembled WGS sequence"/>
</dbReference>
<feature type="domain" description="ENPP1-3/EXOG-like endonuclease/phosphodiesterase" evidence="3">
    <location>
        <begin position="289"/>
        <end position="481"/>
    </location>
</feature>
<dbReference type="SUPFAM" id="SSF53649">
    <property type="entry name" value="Alkaline phosphatase-like"/>
    <property type="match status" value="1"/>
</dbReference>
<dbReference type="GO" id="GO:0046872">
    <property type="term" value="F:metal ion binding"/>
    <property type="evidence" value="ECO:0007669"/>
    <property type="project" value="InterPro"/>
</dbReference>
<protein>
    <submittedName>
        <fullName evidence="6">NUC domain-containing protein</fullName>
    </submittedName>
</protein>
<proteinExistence type="predicted"/>
<dbReference type="Gene3D" id="3.40.720.10">
    <property type="entry name" value="Alkaline Phosphatase, subunit A"/>
    <property type="match status" value="1"/>
</dbReference>
<accession>A0A158R0U3</accession>
<evidence type="ECO:0000256" key="2">
    <source>
        <dbReference type="ARBA" id="ARBA00023180"/>
    </source>
</evidence>
<dbReference type="GO" id="GO:0016787">
    <property type="term" value="F:hydrolase activity"/>
    <property type="evidence" value="ECO:0007669"/>
    <property type="project" value="UniProtKB-KW"/>
</dbReference>
<keyword evidence="1" id="KW-0378">Hydrolase</keyword>
<keyword evidence="2" id="KW-0325">Glycoprotein</keyword>
<dbReference type="AlphaFoldDB" id="A0A158R0U3"/>
<reference evidence="4 5" key="2">
    <citation type="submission" date="2018-11" db="EMBL/GenBank/DDBJ databases">
        <authorList>
            <consortium name="Pathogen Informatics"/>
        </authorList>
    </citation>
    <scope>NUCLEOTIDE SEQUENCE [LARGE SCALE GENOMIC DNA]</scope>
</reference>
<dbReference type="OMA" id="EYMNLWT"/>
<dbReference type="PANTHER" id="PTHR10151:SF114">
    <property type="entry name" value="ECTONUCLEOTIDE PYROPHOSPHATASE_PHOSPHODIESTERASE C27A7.3"/>
    <property type="match status" value="1"/>
</dbReference>
<sequence>MDKTQRPGLIMAYTAEPDRTGHTTLGNQMNATLHYIDDRVGAFLDVLSDEGFLPCINLAFVADHGLAPIYEHTPLEDLINLDEVFVNLGAQALLFLKNNSQNLDSYLKKLSCKSDDMVRIFTHKVIPVRYQYSNNQRIGDIVLLGKHGSVVVGHSSNIHYDKHGTHGYDFIEPSMSCIFFARGPSFKQNVVLPPFQNIEYMNLWTKLLKLSMQESDGDPWFMDLALVNHTTPPKYYDKIGSVQEELKKVLSCGESLLSSMISFGSDWSGSFCIVQSCKEIGIKQMDQKKSKVLAVAVTEMVDGQKPPLTKSCTFHLTNNAKPCAKRKPAKGIGYYSISVSPGNVLPNEYDHLVPLKKEFISNFLQPLNNYTLEVVRRVGQVISISGVVYDDNYDGFFENRTPTLTTPTHLFRILVACKTGWSKQGLKCKDPTAMKFLAFILPHVDSDLNCLPISEYLLQHTARVKDVEKISGLHFDFLSVPFMEQVVHKLYINTELW</sequence>
<dbReference type="SMART" id="SM00477">
    <property type="entry name" value="NUC"/>
    <property type="match status" value="1"/>
</dbReference>
<keyword evidence="5" id="KW-1185">Reference proteome</keyword>
<dbReference type="WBParaSite" id="NBR_0001255401-mRNA-1">
    <property type="protein sequence ID" value="NBR_0001255401-mRNA-1"/>
    <property type="gene ID" value="NBR_0001255401"/>
</dbReference>
<dbReference type="InterPro" id="IPR020821">
    <property type="entry name" value="ENPP1-3/EXOG-like_nuc-like"/>
</dbReference>
<name>A0A158R0U3_NIPBR</name>